<dbReference type="Proteomes" id="UP000284476">
    <property type="component" value="Unassembled WGS sequence"/>
</dbReference>
<dbReference type="Proteomes" id="UP000285710">
    <property type="component" value="Unassembled WGS sequence"/>
</dbReference>
<name>A0A443JJZ0_9RHOB</name>
<evidence type="ECO:0000313" key="5">
    <source>
        <dbReference type="Proteomes" id="UP000285295"/>
    </source>
</evidence>
<sequence>MFTTLSTSEDKTARLDFAARMSGVFGRKPDREPQLREIDRLSALSDAELAQMGLRRGGIAGSVLGNRFCY</sequence>
<reference evidence="5 6" key="2">
    <citation type="submission" date="2019-01" db="EMBL/GenBank/DDBJ databases">
        <authorList>
            <person name="Li Y."/>
        </authorList>
    </citation>
    <scope>NUCLEOTIDE SEQUENCE [LARGE SCALE GENOMIC DNA]</scope>
    <source>
        <strain evidence="1 6">2D-5</strain>
        <strain evidence="3 5">D19-10-3-21</strain>
        <strain evidence="2">SK2B-1</strain>
    </source>
</reference>
<organism evidence="2 4">
    <name type="scientific">Paenirhodobacter populi</name>
    <dbReference type="NCBI Taxonomy" id="2306993"/>
    <lineage>
        <taxon>Bacteria</taxon>
        <taxon>Pseudomonadati</taxon>
        <taxon>Pseudomonadota</taxon>
        <taxon>Alphaproteobacteria</taxon>
        <taxon>Rhodobacterales</taxon>
        <taxon>Rhodobacter group</taxon>
        <taxon>Paenirhodobacter</taxon>
    </lineage>
</organism>
<dbReference type="RefSeq" id="WP_128208876.1">
    <property type="nucleotide sequence ID" value="NZ_JBHRSO010000041.1"/>
</dbReference>
<dbReference type="OrthoDB" id="7867799at2"/>
<evidence type="ECO:0000313" key="1">
    <source>
        <dbReference type="EMBL" id="RWR12966.1"/>
    </source>
</evidence>
<comment type="caution">
    <text evidence="2">The sequence shown here is derived from an EMBL/GenBank/DDBJ whole genome shotgun (WGS) entry which is preliminary data.</text>
</comment>
<evidence type="ECO:0000313" key="6">
    <source>
        <dbReference type="Proteomes" id="UP000285710"/>
    </source>
</evidence>
<protein>
    <recommendedName>
        <fullName evidence="7">DUF1127 domain-containing protein</fullName>
    </recommendedName>
</protein>
<proteinExistence type="predicted"/>
<accession>A0A443KA82</accession>
<gene>
    <name evidence="2" type="ORF">D2T30_10765</name>
    <name evidence="3" type="ORF">D2T31_09725</name>
    <name evidence="1" type="ORF">D2T33_07120</name>
</gene>
<dbReference type="EMBL" id="SAUZ01000011">
    <property type="protein sequence ID" value="RWR20844.1"/>
    <property type="molecule type" value="Genomic_DNA"/>
</dbReference>
<evidence type="ECO:0000313" key="4">
    <source>
        <dbReference type="Proteomes" id="UP000284476"/>
    </source>
</evidence>
<reference evidence="4 5" key="1">
    <citation type="submission" date="2019-01" db="EMBL/GenBank/DDBJ databases">
        <title>Sinorhodobacter populi sp. nov. isolated from the symptomatic bark tissue of Populus euramericana canker.</title>
        <authorList>
            <person name="Xu G."/>
        </authorList>
    </citation>
    <scope>NUCLEOTIDE SEQUENCE [LARGE SCALE GENOMIC DNA]</scope>
    <source>
        <strain evidence="1 6">2D-5</strain>
        <strain evidence="3 5">D19-10-3-21</strain>
        <strain evidence="2 4">SK2B-1</strain>
    </source>
</reference>
<dbReference type="Proteomes" id="UP000285295">
    <property type="component" value="Unassembled WGS sequence"/>
</dbReference>
<evidence type="ECO:0000313" key="2">
    <source>
        <dbReference type="EMBL" id="RWR20844.1"/>
    </source>
</evidence>
<keyword evidence="6" id="KW-1185">Reference proteome</keyword>
<dbReference type="AlphaFoldDB" id="A0A443JJZ0"/>
<dbReference type="EMBL" id="SAUX01000010">
    <property type="protein sequence ID" value="RWR29709.1"/>
    <property type="molecule type" value="Genomic_DNA"/>
</dbReference>
<accession>A0A443JJZ0</accession>
<accession>A0A451GCF1</accession>
<evidence type="ECO:0000313" key="3">
    <source>
        <dbReference type="EMBL" id="RWR29709.1"/>
    </source>
</evidence>
<dbReference type="EMBL" id="SAUW01000006">
    <property type="protein sequence ID" value="RWR12966.1"/>
    <property type="molecule type" value="Genomic_DNA"/>
</dbReference>
<evidence type="ECO:0008006" key="7">
    <source>
        <dbReference type="Google" id="ProtNLM"/>
    </source>
</evidence>